<dbReference type="Gene3D" id="2.60.40.1080">
    <property type="match status" value="4"/>
</dbReference>
<feature type="domain" description="BIG2" evidence="1">
    <location>
        <begin position="846"/>
        <end position="922"/>
    </location>
</feature>
<feature type="domain" description="BIG2" evidence="1">
    <location>
        <begin position="927"/>
        <end position="1010"/>
    </location>
</feature>
<evidence type="ECO:0000259" key="1">
    <source>
        <dbReference type="SMART" id="SM00635"/>
    </source>
</evidence>
<feature type="domain" description="BIG2" evidence="1">
    <location>
        <begin position="1281"/>
        <end position="1359"/>
    </location>
</feature>
<dbReference type="EMBL" id="CP119317">
    <property type="protein sequence ID" value="WEK53400.1"/>
    <property type="molecule type" value="Genomic_DNA"/>
</dbReference>
<proteinExistence type="predicted"/>
<dbReference type="InterPro" id="IPR008964">
    <property type="entry name" value="Invasin/intimin_cell_adhesion"/>
</dbReference>
<evidence type="ECO:0000313" key="2">
    <source>
        <dbReference type="EMBL" id="WEK53400.1"/>
    </source>
</evidence>
<dbReference type="Gene3D" id="2.60.40.10">
    <property type="entry name" value="Immunoglobulins"/>
    <property type="match status" value="1"/>
</dbReference>
<sequence>MFDRFQNKISILLILALLILTIEPVATHLNTSYAATSTTEIRILEITESGTSDLQSILGSSSNPSYIIDTIKMKRFIALRDELDGKYDAVYIGKGVYNATQVQANERDHNTTAKENDMTNLKIRELTNAYISRGLPFIVYSQRDSSSTTTGNGALYQNVAGNLKSALLNYVKKNGTNPSVDSNRVPESNGVAPNVIIVGDTHLANKNNFLARTNLTADNIMRPRLNLTSKPIDYLVNQSSIYYAGDTLSYKFNIDNVANINQRNLVANLYIGIDNVIKFGADHLVYSKPITSITNNTLEFRLPKGYSGAHYWKLELVDKSNNNKDIATGVIRFRDQKTPIKVLQVLPNNGDSSSLLKSNNMKPAYLSSDDYQISITVTDITTFNNTGYLNLNGNYDMLIFGFVDEYNSKAPISATAAQKVKDFIGTGQSVMFTHDTVYDGRQEWITYFQDSTGQLNPKTNMGLSAPNTSTTTKKVNEGLLTRFPFNISNESSLINTTHNQYFRLNLEDEKLIPWYNITGGPRDNDDSWNHYYTYSYGNVTYSGTGHTNTNFPDWEQRLFVNTMYRAFIGSNHAPILDVKAPIAYASNNKIIPTYSDILVSYTAEDYDLNDNTLTHQITFKYKETGKTSWTTKVVQAPIDRATGETVIQSFANPLSNDGDLIVTISASDKYGAIVTKDIQVKIVKVTANIDVNRTLSSNVINNQVDKNVPVTMTYTLTPKPVAYQAGIDVSDLVIKKFAFTETLPANLSVTTTDMSSALSNKKRTGTITNGYTISGNLADIAYRRSGNYFIADPISFEVKVTPTENGNYALINSNLSFDDFTIVNGYTTVVPLSLQFPAQAFEAVTKITALELADTFIAKGEETKLNPVITPFEATNKALNWISSNPSIVSVDSMTGVIKGLAEGTATITATAKDGSNISASAKVTVYVPGLTLIGPETMNVGETKELKGILAGNEKAIAPFTWSVTDQNTKAKFVNLNTSSLTNTLNALNPGDITVTLTVNTDKGKTYTKSIKITIVQPVQLTLPAEIELGINQTTNASTMLTISPSNMTGAVKSLTNWSSSNSSIVSVDPTTGAITGLTNGSADITATYKLLPESTPVTATMKVNIIELTGPTEITIPVGASYNLKSKTNAFPSNLSATILGKLSWSDESSKDFISINPSTGILQGIKAGTETITVEYRQSPAGPVVTSRTIKVNTISLTLPSEIEIGIGDTFSYDLSKQIIIAPRKLKNVIVSNLQWSTSGSAVTVDSDGIVKGKNAGTQTITVKYQLNADSPVITRSIDVTVVDMKAPAEITLRKGGTFDLLSKLTLSPVSIATRLIWPSSPKYVVVSTGIISASAIGSENVTVSYKTNTGSTISTVTKVNVVDLAFQGQISLEQDQSYNLLSGPNAAQNLKISSSAEVRPKIINGLTWSTDNTAYLTINTDGTVTAIKPGKTVVTVTYAPIDGSTPIKSQVTIIVTKKKIVGDRY</sequence>
<feature type="domain" description="BIG2" evidence="1">
    <location>
        <begin position="1194"/>
        <end position="1278"/>
    </location>
</feature>
<dbReference type="SMART" id="SM00635">
    <property type="entry name" value="BID_2"/>
    <property type="match status" value="7"/>
</dbReference>
<feature type="domain" description="BIG2" evidence="1">
    <location>
        <begin position="1016"/>
        <end position="1100"/>
    </location>
</feature>
<dbReference type="InterPro" id="IPR013783">
    <property type="entry name" value="Ig-like_fold"/>
</dbReference>
<dbReference type="InterPro" id="IPR003343">
    <property type="entry name" value="Big_2"/>
</dbReference>
<keyword evidence="3" id="KW-1185">Reference proteome</keyword>
<feature type="domain" description="BIG2" evidence="1">
    <location>
        <begin position="1379"/>
        <end position="1452"/>
    </location>
</feature>
<reference evidence="2" key="1">
    <citation type="submission" date="2023-03" db="EMBL/GenBank/DDBJ databases">
        <title>Andean soil-derived lignocellulolytic bacterial consortium as a source of novel taxa and putative plastic-active enzymes.</title>
        <authorList>
            <person name="Diaz-Garcia L."/>
            <person name="Chuvochina M."/>
            <person name="Feuerriegel G."/>
            <person name="Bunk B."/>
            <person name="Sproer C."/>
            <person name="Streit W.R."/>
            <person name="Rodriguez L.M."/>
            <person name="Overmann J."/>
            <person name="Jimenez D.J."/>
        </authorList>
    </citation>
    <scope>NUCLEOTIDE SEQUENCE</scope>
    <source>
        <strain evidence="2">MAG 2441</strain>
    </source>
</reference>
<dbReference type="Pfam" id="PF02368">
    <property type="entry name" value="Big_2"/>
    <property type="match status" value="2"/>
</dbReference>
<protein>
    <submittedName>
        <fullName evidence="2">DUF5057 domain-containing protein</fullName>
    </submittedName>
</protein>
<accession>A0AA95ETZ8</accession>
<name>A0AA95ETZ8_9BACL</name>
<dbReference type="Proteomes" id="UP001178662">
    <property type="component" value="Chromosome"/>
</dbReference>
<feature type="domain" description="BIG2" evidence="1">
    <location>
        <begin position="1104"/>
        <end position="1189"/>
    </location>
</feature>
<gene>
    <name evidence="2" type="ORF">P0Y55_12495</name>
</gene>
<dbReference type="SUPFAM" id="SSF49373">
    <property type="entry name" value="Invasin/intimin cell-adhesion fragments"/>
    <property type="match status" value="4"/>
</dbReference>
<organism evidence="2 3">
    <name type="scientific">Candidatus Cohnella colombiensis</name>
    <dbReference type="NCBI Taxonomy" id="3121368"/>
    <lineage>
        <taxon>Bacteria</taxon>
        <taxon>Bacillati</taxon>
        <taxon>Bacillota</taxon>
        <taxon>Bacilli</taxon>
        <taxon>Bacillales</taxon>
        <taxon>Paenibacillaceae</taxon>
        <taxon>Cohnella</taxon>
    </lineage>
</organism>
<evidence type="ECO:0000313" key="3">
    <source>
        <dbReference type="Proteomes" id="UP001178662"/>
    </source>
</evidence>